<dbReference type="STRING" id="46680.GCA_000807755_00685"/>
<feature type="domain" description="3-hydroxyacyl-CoA dehydrogenase NAD binding" evidence="4">
    <location>
        <begin position="15"/>
        <end position="193"/>
    </location>
</feature>
<dbReference type="NCBIfam" id="NF006124">
    <property type="entry name" value="PRK08268.1"/>
    <property type="match status" value="1"/>
</dbReference>
<dbReference type="GO" id="GO:0070403">
    <property type="term" value="F:NAD+ binding"/>
    <property type="evidence" value="ECO:0007669"/>
    <property type="project" value="InterPro"/>
</dbReference>
<dbReference type="GO" id="GO:0008691">
    <property type="term" value="F:3-hydroxybutyryl-CoA dehydrogenase activity"/>
    <property type="evidence" value="ECO:0007669"/>
    <property type="project" value="UniProtKB-EC"/>
</dbReference>
<keyword evidence="2" id="KW-0520">NAD</keyword>
<dbReference type="InterPro" id="IPR008927">
    <property type="entry name" value="6-PGluconate_DH-like_C_sf"/>
</dbReference>
<accession>A0A246F3F2</accession>
<sequence>MNMTLSFGSERIQRIAIVGTGVMGSGIAQIAAQAGIQVKLFDAREGAAQAARAHLGQTLAKLAEKGKITAAEADATLGRLLVAGALSELADSDLVVEAIIERLDAKQALLAELEAVVSADCILATNTSSLSVTSIARGCQRPQRVAGFHFFNPVPLMKVVEVIDGLAGDPQVGDCLIALATRMGHRGIRAKDTPGFIINHAGRAYSTEALQMLKEGIAEPADIDRILREGLGFRMGPLELFDLTALDVSHPVIESIYNQFYQEPRYRPAALTRQMLEAGFVGRKAGRGFYRYADGKMIDPPAPQPVPSVTALPPVWIGAENDPDRQRLGELLKSLGADLEQGAEPSSEALCLLAPYGVDATTACQRFGTDPARTLCIDLLLDLQRHRCLMQNPATCSAMRDAAHALLASDGVGVTVINDSVGFVAQRVLALIVNLAGDIVQQRIASVDDLDEGVRRGLGYPQGPLGWGDSVGPARLLRILERMTGLTGDARYRPGPWLRRRATLGLSLRHAEPALG</sequence>
<dbReference type="EC" id="1.1.1.157" evidence="5"/>
<dbReference type="InterPro" id="IPR013328">
    <property type="entry name" value="6PGD_dom2"/>
</dbReference>
<evidence type="ECO:0000259" key="3">
    <source>
        <dbReference type="Pfam" id="PF00725"/>
    </source>
</evidence>
<evidence type="ECO:0000313" key="5">
    <source>
        <dbReference type="EMBL" id="OWP47526.1"/>
    </source>
</evidence>
<dbReference type="PANTHER" id="PTHR48075">
    <property type="entry name" value="3-HYDROXYACYL-COA DEHYDROGENASE FAMILY PROTEIN"/>
    <property type="match status" value="1"/>
</dbReference>
<evidence type="ECO:0000256" key="2">
    <source>
        <dbReference type="ARBA" id="ARBA00023027"/>
    </source>
</evidence>
<proteinExistence type="predicted"/>
<dbReference type="SUPFAM" id="SSF51735">
    <property type="entry name" value="NAD(P)-binding Rossmann-fold domains"/>
    <property type="match status" value="1"/>
</dbReference>
<dbReference type="InterPro" id="IPR036291">
    <property type="entry name" value="NAD(P)-bd_dom_sf"/>
</dbReference>
<dbReference type="Gene3D" id="3.40.50.720">
    <property type="entry name" value="NAD(P)-binding Rossmann-like Domain"/>
    <property type="match status" value="1"/>
</dbReference>
<dbReference type="Pfam" id="PF02737">
    <property type="entry name" value="3HCDH_N"/>
    <property type="match status" value="1"/>
</dbReference>
<dbReference type="Pfam" id="PF00725">
    <property type="entry name" value="3HCDH"/>
    <property type="match status" value="2"/>
</dbReference>
<dbReference type="EMBL" id="NJBA01000015">
    <property type="protein sequence ID" value="OWP47526.1"/>
    <property type="molecule type" value="Genomic_DNA"/>
</dbReference>
<protein>
    <submittedName>
        <fullName evidence="5">3-hydroxyacyl-CoA dehydrogenase</fullName>
        <ecNumber evidence="5">1.1.1.157</ecNumber>
    </submittedName>
</protein>
<dbReference type="InterPro" id="IPR006108">
    <property type="entry name" value="3HC_DH_C"/>
</dbReference>
<gene>
    <name evidence="5" type="ORF">CEG18_28385</name>
</gene>
<dbReference type="eggNOG" id="COG1250">
    <property type="taxonomic scope" value="Bacteria"/>
</dbReference>
<dbReference type="AlphaFoldDB" id="A0A246F3F2"/>
<name>A0A246F3F2_PSENT</name>
<reference evidence="5 6" key="1">
    <citation type="submission" date="2017-06" db="EMBL/GenBank/DDBJ databases">
        <title>Draft genome of Pseudomonas nitroreducens DF05.</title>
        <authorList>
            <person name="Iyer R."/>
        </authorList>
    </citation>
    <scope>NUCLEOTIDE SEQUENCE [LARGE SCALE GENOMIC DNA]</scope>
    <source>
        <strain evidence="5 6">DF05</strain>
    </source>
</reference>
<feature type="domain" description="3-hydroxyacyl-CoA dehydrogenase C-terminal" evidence="3">
    <location>
        <begin position="422"/>
        <end position="505"/>
    </location>
</feature>
<comment type="caution">
    <text evidence="5">The sequence shown here is derived from an EMBL/GenBank/DDBJ whole genome shotgun (WGS) entry which is preliminary data.</text>
</comment>
<evidence type="ECO:0000259" key="4">
    <source>
        <dbReference type="Pfam" id="PF02737"/>
    </source>
</evidence>
<dbReference type="PANTHER" id="PTHR48075:SF5">
    <property type="entry name" value="3-HYDROXYBUTYRYL-COA DEHYDROGENASE"/>
    <property type="match status" value="1"/>
</dbReference>
<dbReference type="InterPro" id="IPR006176">
    <property type="entry name" value="3-OHacyl-CoA_DH_NAD-bd"/>
</dbReference>
<evidence type="ECO:0000256" key="1">
    <source>
        <dbReference type="ARBA" id="ARBA00023002"/>
    </source>
</evidence>
<dbReference type="FunFam" id="3.40.50.720:FF:000009">
    <property type="entry name" value="Fatty oxidation complex, alpha subunit"/>
    <property type="match status" value="1"/>
</dbReference>
<dbReference type="RefSeq" id="WP_088421719.1">
    <property type="nucleotide sequence ID" value="NZ_NJBA01000015.1"/>
</dbReference>
<dbReference type="Gene3D" id="1.10.1040.10">
    <property type="entry name" value="N-(1-d-carboxylethyl)-l-norvaline Dehydrogenase, domain 2"/>
    <property type="match status" value="2"/>
</dbReference>
<feature type="domain" description="3-hydroxyacyl-CoA dehydrogenase C-terminal" evidence="3">
    <location>
        <begin position="195"/>
        <end position="292"/>
    </location>
</feature>
<dbReference type="GO" id="GO:0006631">
    <property type="term" value="P:fatty acid metabolic process"/>
    <property type="evidence" value="ECO:0007669"/>
    <property type="project" value="InterPro"/>
</dbReference>
<keyword evidence="1 5" id="KW-0560">Oxidoreductase</keyword>
<dbReference type="Proteomes" id="UP000198145">
    <property type="component" value="Unassembled WGS sequence"/>
</dbReference>
<evidence type="ECO:0000313" key="6">
    <source>
        <dbReference type="Proteomes" id="UP000198145"/>
    </source>
</evidence>
<organism evidence="5 6">
    <name type="scientific">Pseudomonas nitroreducens</name>
    <dbReference type="NCBI Taxonomy" id="46680"/>
    <lineage>
        <taxon>Bacteria</taxon>
        <taxon>Pseudomonadati</taxon>
        <taxon>Pseudomonadota</taxon>
        <taxon>Gammaproteobacteria</taxon>
        <taxon>Pseudomonadales</taxon>
        <taxon>Pseudomonadaceae</taxon>
        <taxon>Pseudomonas</taxon>
    </lineage>
</organism>
<dbReference type="SUPFAM" id="SSF48179">
    <property type="entry name" value="6-phosphogluconate dehydrogenase C-terminal domain-like"/>
    <property type="match status" value="2"/>
</dbReference>